<keyword evidence="5 8" id="KW-0812">Transmembrane</keyword>
<gene>
    <name evidence="9" type="ORF">J2T57_000734</name>
</gene>
<dbReference type="Pfam" id="PF01925">
    <property type="entry name" value="TauE"/>
    <property type="match status" value="1"/>
</dbReference>
<dbReference type="RefSeq" id="WP_253474394.1">
    <property type="nucleotide sequence ID" value="NZ_JALJXV010000002.1"/>
</dbReference>
<feature type="transmembrane region" description="Helical" evidence="8">
    <location>
        <begin position="67"/>
        <end position="86"/>
    </location>
</feature>
<feature type="transmembrane region" description="Helical" evidence="8">
    <location>
        <begin position="162"/>
        <end position="181"/>
    </location>
</feature>
<comment type="caution">
    <text evidence="9">The sequence shown here is derived from an EMBL/GenBank/DDBJ whole genome shotgun (WGS) entry which is preliminary data.</text>
</comment>
<evidence type="ECO:0000313" key="10">
    <source>
        <dbReference type="Proteomes" id="UP001205843"/>
    </source>
</evidence>
<reference evidence="9" key="1">
    <citation type="submission" date="2022-03" db="EMBL/GenBank/DDBJ databases">
        <title>Genomic Encyclopedia of Type Strains, Phase III (KMG-III): the genomes of soil and plant-associated and newly described type strains.</title>
        <authorList>
            <person name="Whitman W."/>
        </authorList>
    </citation>
    <scope>NUCLEOTIDE SEQUENCE</scope>
    <source>
        <strain evidence="9">ANL 6-2</strain>
    </source>
</reference>
<feature type="transmembrane region" description="Helical" evidence="8">
    <location>
        <begin position="188"/>
        <end position="210"/>
    </location>
</feature>
<evidence type="ECO:0000256" key="6">
    <source>
        <dbReference type="ARBA" id="ARBA00022989"/>
    </source>
</evidence>
<dbReference type="PANTHER" id="PTHR30269">
    <property type="entry name" value="TRANSMEMBRANE PROTEIN YFCA"/>
    <property type="match status" value="1"/>
</dbReference>
<dbReference type="EMBL" id="JALJXV010000002">
    <property type="protein sequence ID" value="MCP1673635.1"/>
    <property type="molecule type" value="Genomic_DNA"/>
</dbReference>
<sequence length="235" mass="24164">MLAALTATGLAGLMRGVTGFGGAIVMTPPLAYLIGPHEAVVTTLLLETFAAAPMLPAAARLASRRRLLPLCIGACATAPLGAWILVALDPAVTRQLIAVVVATFSLLLLAGFRYLGEPRRATSFAVGGLAGVLTASTSIGAPPAIIYLLSGPDPAPLSRANLTLFVVVISGSSLIGLFFAGAFGPGQLLLPLVLAPSFALGVWCGGKLFPYVNERLFRRIALTALFTMGLVLLLT</sequence>
<organism evidence="9 10">
    <name type="scientific">Natronocella acetinitrilica</name>
    <dbReference type="NCBI Taxonomy" id="414046"/>
    <lineage>
        <taxon>Bacteria</taxon>
        <taxon>Pseudomonadati</taxon>
        <taxon>Pseudomonadota</taxon>
        <taxon>Gammaproteobacteria</taxon>
        <taxon>Chromatiales</taxon>
        <taxon>Ectothiorhodospiraceae</taxon>
        <taxon>Natronocella</taxon>
    </lineage>
</organism>
<comment type="subcellular location">
    <subcellularLocation>
        <location evidence="1 8">Cell membrane</location>
        <topology evidence="1 8">Multi-pass membrane protein</topology>
    </subcellularLocation>
</comment>
<proteinExistence type="inferred from homology"/>
<feature type="transmembrane region" description="Helical" evidence="8">
    <location>
        <begin position="216"/>
        <end position="234"/>
    </location>
</feature>
<dbReference type="GO" id="GO:0005886">
    <property type="term" value="C:plasma membrane"/>
    <property type="evidence" value="ECO:0007669"/>
    <property type="project" value="UniProtKB-SubCell"/>
</dbReference>
<feature type="transmembrane region" description="Helical" evidence="8">
    <location>
        <begin position="31"/>
        <end position="55"/>
    </location>
</feature>
<name>A0AAE3G146_9GAMM</name>
<dbReference type="InterPro" id="IPR052017">
    <property type="entry name" value="TSUP"/>
</dbReference>
<keyword evidence="4 8" id="KW-1003">Cell membrane</keyword>
<keyword evidence="10" id="KW-1185">Reference proteome</keyword>
<keyword evidence="3" id="KW-0813">Transport</keyword>
<dbReference type="Proteomes" id="UP001205843">
    <property type="component" value="Unassembled WGS sequence"/>
</dbReference>
<protein>
    <recommendedName>
        <fullName evidence="8">Probable membrane transporter protein</fullName>
    </recommendedName>
</protein>
<comment type="similarity">
    <text evidence="2 8">Belongs to the 4-toluene sulfonate uptake permease (TSUP) (TC 2.A.102) family.</text>
</comment>
<keyword evidence="7 8" id="KW-0472">Membrane</keyword>
<feature type="transmembrane region" description="Helical" evidence="8">
    <location>
        <begin position="124"/>
        <end position="150"/>
    </location>
</feature>
<evidence type="ECO:0000256" key="4">
    <source>
        <dbReference type="ARBA" id="ARBA00022475"/>
    </source>
</evidence>
<feature type="transmembrane region" description="Helical" evidence="8">
    <location>
        <begin position="92"/>
        <end position="112"/>
    </location>
</feature>
<evidence type="ECO:0000256" key="8">
    <source>
        <dbReference type="RuleBase" id="RU363041"/>
    </source>
</evidence>
<dbReference type="InterPro" id="IPR002781">
    <property type="entry name" value="TM_pro_TauE-like"/>
</dbReference>
<evidence type="ECO:0000256" key="1">
    <source>
        <dbReference type="ARBA" id="ARBA00004651"/>
    </source>
</evidence>
<dbReference type="AlphaFoldDB" id="A0AAE3G146"/>
<evidence type="ECO:0000256" key="7">
    <source>
        <dbReference type="ARBA" id="ARBA00023136"/>
    </source>
</evidence>
<evidence type="ECO:0000256" key="3">
    <source>
        <dbReference type="ARBA" id="ARBA00022448"/>
    </source>
</evidence>
<evidence type="ECO:0000256" key="5">
    <source>
        <dbReference type="ARBA" id="ARBA00022692"/>
    </source>
</evidence>
<dbReference type="PANTHER" id="PTHR30269:SF37">
    <property type="entry name" value="MEMBRANE TRANSPORTER PROTEIN"/>
    <property type="match status" value="1"/>
</dbReference>
<keyword evidence="6 8" id="KW-1133">Transmembrane helix</keyword>
<evidence type="ECO:0000256" key="2">
    <source>
        <dbReference type="ARBA" id="ARBA00009142"/>
    </source>
</evidence>
<evidence type="ECO:0000313" key="9">
    <source>
        <dbReference type="EMBL" id="MCP1673635.1"/>
    </source>
</evidence>
<accession>A0AAE3G146</accession>